<sequence>MAVALGILLALVVAGVVLLLASASESRPEDGAPESPWQAFRRGLSARKRPEPDQVAAATAAQARPVDLSLADFLRQTTEEGEGYLNVDDLSDNLQRARDKAARAIPLRRHG</sequence>
<keyword evidence="3" id="KW-1185">Reference proteome</keyword>
<proteinExistence type="predicted"/>
<accession>A0ABS5U2U5</accession>
<dbReference type="RefSeq" id="WP_214352843.1">
    <property type="nucleotide sequence ID" value="NZ_JAHBOH010000002.1"/>
</dbReference>
<evidence type="ECO:0000313" key="2">
    <source>
        <dbReference type="EMBL" id="MBT0995705.1"/>
    </source>
</evidence>
<gene>
    <name evidence="2" type="ORF">KIN34_15605</name>
</gene>
<organism evidence="2 3">
    <name type="scientific">Cellulomonas fulva</name>
    <dbReference type="NCBI Taxonomy" id="2835530"/>
    <lineage>
        <taxon>Bacteria</taxon>
        <taxon>Bacillati</taxon>
        <taxon>Actinomycetota</taxon>
        <taxon>Actinomycetes</taxon>
        <taxon>Micrococcales</taxon>
        <taxon>Cellulomonadaceae</taxon>
        <taxon>Cellulomonas</taxon>
    </lineage>
</organism>
<dbReference type="Proteomes" id="UP000722125">
    <property type="component" value="Unassembled WGS sequence"/>
</dbReference>
<evidence type="ECO:0008006" key="4">
    <source>
        <dbReference type="Google" id="ProtNLM"/>
    </source>
</evidence>
<name>A0ABS5U2U5_9CELL</name>
<evidence type="ECO:0000256" key="1">
    <source>
        <dbReference type="SAM" id="MobiDB-lite"/>
    </source>
</evidence>
<dbReference type="EMBL" id="JAHBOH010000002">
    <property type="protein sequence ID" value="MBT0995705.1"/>
    <property type="molecule type" value="Genomic_DNA"/>
</dbReference>
<protein>
    <recommendedName>
        <fullName evidence="4">EF-hand domain-containing protein</fullName>
    </recommendedName>
</protein>
<comment type="caution">
    <text evidence="2">The sequence shown here is derived from an EMBL/GenBank/DDBJ whole genome shotgun (WGS) entry which is preliminary data.</text>
</comment>
<evidence type="ECO:0000313" key="3">
    <source>
        <dbReference type="Proteomes" id="UP000722125"/>
    </source>
</evidence>
<reference evidence="2 3" key="1">
    <citation type="submission" date="2021-05" db="EMBL/GenBank/DDBJ databases">
        <title>Description of Cellulomonas sp. DKR-3 sp. nov.</title>
        <authorList>
            <person name="Dahal R.H."/>
            <person name="Chaudhary D.K."/>
        </authorList>
    </citation>
    <scope>NUCLEOTIDE SEQUENCE [LARGE SCALE GENOMIC DNA]</scope>
    <source>
        <strain evidence="2 3">DKR-3</strain>
    </source>
</reference>
<feature type="region of interest" description="Disordered" evidence="1">
    <location>
        <begin position="24"/>
        <end position="61"/>
    </location>
</feature>